<dbReference type="InterPro" id="IPR000084">
    <property type="entry name" value="PE-PGRS_N"/>
</dbReference>
<protein>
    <submittedName>
        <fullName evidence="2">PE family protein</fullName>
    </submittedName>
</protein>
<dbReference type="EMBL" id="MVBN01000007">
    <property type="protein sequence ID" value="OOK69560.1"/>
    <property type="molecule type" value="Genomic_DNA"/>
</dbReference>
<evidence type="ECO:0000259" key="1">
    <source>
        <dbReference type="Pfam" id="PF00934"/>
    </source>
</evidence>
<gene>
    <name evidence="2" type="ORF">BZL29_6326</name>
</gene>
<evidence type="ECO:0000313" key="2">
    <source>
        <dbReference type="EMBL" id="OOK69560.1"/>
    </source>
</evidence>
<comment type="caution">
    <text evidence="2">The sequence shown here is derived from an EMBL/GenBank/DDBJ whole genome shotgun (WGS) entry which is preliminary data.</text>
</comment>
<dbReference type="Pfam" id="PF00934">
    <property type="entry name" value="PE"/>
    <property type="match status" value="1"/>
</dbReference>
<dbReference type="Gene3D" id="1.10.287.850">
    <property type="entry name" value="HP0062-like domain"/>
    <property type="match status" value="1"/>
</dbReference>
<name>A0A1V3WRK8_MYCKA</name>
<evidence type="ECO:0000313" key="3">
    <source>
        <dbReference type="Proteomes" id="UP000188532"/>
    </source>
</evidence>
<dbReference type="AlphaFoldDB" id="A0A1V3WRK8"/>
<feature type="domain" description="PE" evidence="1">
    <location>
        <begin position="4"/>
        <end position="67"/>
    </location>
</feature>
<dbReference type="STRING" id="1768.B1T50_17780"/>
<dbReference type="SUPFAM" id="SSF140459">
    <property type="entry name" value="PE/PPE dimer-like"/>
    <property type="match status" value="1"/>
</dbReference>
<sequence length="72" mass="7273">MRPNAAATSLTTAVLPAANEVYAWAAGRFVLHARTYRVDGAQAAAMDELLVAGLTASGVSDAAAEATGLRVA</sequence>
<dbReference type="Proteomes" id="UP000188532">
    <property type="component" value="Unassembled WGS sequence"/>
</dbReference>
<organism evidence="2 3">
    <name type="scientific">Mycobacterium kansasii</name>
    <dbReference type="NCBI Taxonomy" id="1768"/>
    <lineage>
        <taxon>Bacteria</taxon>
        <taxon>Bacillati</taxon>
        <taxon>Actinomycetota</taxon>
        <taxon>Actinomycetes</taxon>
        <taxon>Mycobacteriales</taxon>
        <taxon>Mycobacteriaceae</taxon>
        <taxon>Mycobacterium</taxon>
    </lineage>
</organism>
<reference evidence="2 3" key="1">
    <citation type="submission" date="2017-02" db="EMBL/GenBank/DDBJ databases">
        <title>Complete genome sequences of Mycobacterium kansasii strains isolated from rhesus macaques.</title>
        <authorList>
            <person name="Panda A."/>
            <person name="Nagaraj S."/>
            <person name="Zhao X."/>
            <person name="Tettelin H."/>
            <person name="Detolla L.J."/>
        </authorList>
    </citation>
    <scope>NUCLEOTIDE SEQUENCE [LARGE SCALE GENOMIC DNA]</scope>
    <source>
        <strain evidence="2 3">11-3469</strain>
    </source>
</reference>
<accession>A0A1V3WRK8</accession>
<proteinExistence type="predicted"/>
<dbReference type="InterPro" id="IPR038332">
    <property type="entry name" value="PPE_sf"/>
</dbReference>